<protein>
    <submittedName>
        <fullName evidence="1">Uncharacterized protein</fullName>
    </submittedName>
</protein>
<evidence type="ECO:0000313" key="1">
    <source>
        <dbReference type="EMBL" id="KYO36530.1"/>
    </source>
</evidence>
<sequence>MFTRHWTETTDSPEKLVHEAKTHGRILGHDKNLAYFYPASPSKERMGEVSPAPDLRVPTWQSTRFCYDTRSYSKRTELSSWHLIFGSGQC</sequence>
<dbReference type="AlphaFoldDB" id="A0A151NIE6"/>
<accession>A0A151NIE6</accession>
<comment type="caution">
    <text evidence="1">The sequence shown here is derived from an EMBL/GenBank/DDBJ whole genome shotgun (WGS) entry which is preliminary data.</text>
</comment>
<reference evidence="1 2" key="1">
    <citation type="journal article" date="2012" name="Genome Biol.">
        <title>Sequencing three crocodilian genomes to illuminate the evolution of archosaurs and amniotes.</title>
        <authorList>
            <person name="St John J.A."/>
            <person name="Braun E.L."/>
            <person name="Isberg S.R."/>
            <person name="Miles L.G."/>
            <person name="Chong A.Y."/>
            <person name="Gongora J."/>
            <person name="Dalzell P."/>
            <person name="Moran C."/>
            <person name="Bed'hom B."/>
            <person name="Abzhanov A."/>
            <person name="Burgess S.C."/>
            <person name="Cooksey A.M."/>
            <person name="Castoe T.A."/>
            <person name="Crawford N.G."/>
            <person name="Densmore L.D."/>
            <person name="Drew J.C."/>
            <person name="Edwards S.V."/>
            <person name="Faircloth B.C."/>
            <person name="Fujita M.K."/>
            <person name="Greenwold M.J."/>
            <person name="Hoffmann F.G."/>
            <person name="Howard J.M."/>
            <person name="Iguchi T."/>
            <person name="Janes D.E."/>
            <person name="Khan S.Y."/>
            <person name="Kohno S."/>
            <person name="de Koning A.J."/>
            <person name="Lance S.L."/>
            <person name="McCarthy F.M."/>
            <person name="McCormack J.E."/>
            <person name="Merchant M.E."/>
            <person name="Peterson D.G."/>
            <person name="Pollock D.D."/>
            <person name="Pourmand N."/>
            <person name="Raney B.J."/>
            <person name="Roessler K.A."/>
            <person name="Sanford J.R."/>
            <person name="Sawyer R.H."/>
            <person name="Schmidt C.J."/>
            <person name="Triplett E.W."/>
            <person name="Tuberville T.D."/>
            <person name="Venegas-Anaya M."/>
            <person name="Howard J.T."/>
            <person name="Jarvis E.D."/>
            <person name="Guillette L.J.Jr."/>
            <person name="Glenn T.C."/>
            <person name="Green R.E."/>
            <person name="Ray D.A."/>
        </authorList>
    </citation>
    <scope>NUCLEOTIDE SEQUENCE [LARGE SCALE GENOMIC DNA]</scope>
    <source>
        <strain evidence="1">KSC_2009_1</strain>
    </source>
</reference>
<organism evidence="1 2">
    <name type="scientific">Alligator mississippiensis</name>
    <name type="common">American alligator</name>
    <dbReference type="NCBI Taxonomy" id="8496"/>
    <lineage>
        <taxon>Eukaryota</taxon>
        <taxon>Metazoa</taxon>
        <taxon>Chordata</taxon>
        <taxon>Craniata</taxon>
        <taxon>Vertebrata</taxon>
        <taxon>Euteleostomi</taxon>
        <taxon>Archelosauria</taxon>
        <taxon>Archosauria</taxon>
        <taxon>Crocodylia</taxon>
        <taxon>Alligatoridae</taxon>
        <taxon>Alligatorinae</taxon>
        <taxon>Alligator</taxon>
    </lineage>
</organism>
<evidence type="ECO:0000313" key="2">
    <source>
        <dbReference type="Proteomes" id="UP000050525"/>
    </source>
</evidence>
<gene>
    <name evidence="1" type="ORF">Y1Q_0024246</name>
</gene>
<dbReference type="EMBL" id="AKHW03002956">
    <property type="protein sequence ID" value="KYO36530.1"/>
    <property type="molecule type" value="Genomic_DNA"/>
</dbReference>
<keyword evidence="2" id="KW-1185">Reference proteome</keyword>
<proteinExistence type="predicted"/>
<dbReference type="Proteomes" id="UP000050525">
    <property type="component" value="Unassembled WGS sequence"/>
</dbReference>
<name>A0A151NIE6_ALLMI</name>